<evidence type="ECO:0000313" key="7">
    <source>
        <dbReference type="EMBL" id="OCF31448.1"/>
    </source>
</evidence>
<comment type="cofactor">
    <cofactor evidence="1 5">
        <name>Zn(2+)</name>
        <dbReference type="ChEBI" id="CHEBI:29105"/>
    </cofactor>
</comment>
<evidence type="ECO:0000313" key="8">
    <source>
        <dbReference type="Proteomes" id="UP000092666"/>
    </source>
</evidence>
<dbReference type="EMBL" id="KV700134">
    <property type="protein sequence ID" value="OCF31448.1"/>
    <property type="molecule type" value="Genomic_DNA"/>
</dbReference>
<protein>
    <recommendedName>
        <fullName evidence="6">Enoyl reductase (ER) domain-containing protein</fullName>
    </recommendedName>
</protein>
<evidence type="ECO:0000256" key="2">
    <source>
        <dbReference type="ARBA" id="ARBA00022723"/>
    </source>
</evidence>
<dbReference type="AlphaFoldDB" id="A0A1B9GKD8"/>
<evidence type="ECO:0000256" key="5">
    <source>
        <dbReference type="RuleBase" id="RU361277"/>
    </source>
</evidence>
<evidence type="ECO:0000256" key="1">
    <source>
        <dbReference type="ARBA" id="ARBA00001947"/>
    </source>
</evidence>
<name>A0A1B9GKD8_9TREE</name>
<proteinExistence type="inferred from homology"/>
<dbReference type="InterPro" id="IPR036291">
    <property type="entry name" value="NAD(P)-bd_dom_sf"/>
</dbReference>
<evidence type="ECO:0000256" key="4">
    <source>
        <dbReference type="ARBA" id="ARBA00023002"/>
    </source>
</evidence>
<dbReference type="Proteomes" id="UP000092666">
    <property type="component" value="Unassembled WGS sequence"/>
</dbReference>
<sequence length="353" mass="38419">MKAVVIKGAFKVEVEQQPVPTIQKPTDVIIKTHYSGLCGSDLHNYRQTEPGTGFILGHEVVGEIVEIGAAVQKFKVGDVVASPFSLSCGNCWYCNKGYPARCHQATFYGCPQLPGCQAEFVRTPLADASLFLIPQDVKPETMLLMGDILPTGYSCAYNARRLLDEDDERVDLTVKDGVAVVIGCGPVGLCAITSAKSMFSHVFATDPTPERRQLAKHHGAIALPLDELEGAVLAATEGRGADAALELVGNEGAVNTALDLVRPFGVVSSIGIHIKPLTISGDTLYSKNVRMQFGRCSVRKYFPGALKVLQQNKDLFSRFIEHKVRFDQAEEYYDLFNRGKIAKTVFVADVIPL</sequence>
<gene>
    <name evidence="7" type="ORF">I316_06850</name>
</gene>
<dbReference type="InterPro" id="IPR011032">
    <property type="entry name" value="GroES-like_sf"/>
</dbReference>
<feature type="domain" description="Enoyl reductase (ER)" evidence="6">
    <location>
        <begin position="8"/>
        <end position="346"/>
    </location>
</feature>
<organism evidence="7 8">
    <name type="scientific">Kwoniella heveanensis BCC8398</name>
    <dbReference type="NCBI Taxonomy" id="1296120"/>
    <lineage>
        <taxon>Eukaryota</taxon>
        <taxon>Fungi</taxon>
        <taxon>Dikarya</taxon>
        <taxon>Basidiomycota</taxon>
        <taxon>Agaricomycotina</taxon>
        <taxon>Tremellomycetes</taxon>
        <taxon>Tremellales</taxon>
        <taxon>Cryptococcaceae</taxon>
        <taxon>Kwoniella</taxon>
    </lineage>
</organism>
<reference evidence="8" key="2">
    <citation type="submission" date="2013-12" db="EMBL/GenBank/DDBJ databases">
        <title>Evolution of pathogenesis and genome organization in the Tremellales.</title>
        <authorList>
            <person name="Cuomo C."/>
            <person name="Litvintseva A."/>
            <person name="Heitman J."/>
            <person name="Chen Y."/>
            <person name="Sun S."/>
            <person name="Springer D."/>
            <person name="Dromer F."/>
            <person name="Young S."/>
            <person name="Zeng Q."/>
            <person name="Chapman S."/>
            <person name="Gujja S."/>
            <person name="Saif S."/>
            <person name="Birren B."/>
        </authorList>
    </citation>
    <scope>NUCLEOTIDE SEQUENCE [LARGE SCALE GENOMIC DNA]</scope>
    <source>
        <strain evidence="8">BCC8398</strain>
    </source>
</reference>
<dbReference type="InterPro" id="IPR002328">
    <property type="entry name" value="ADH_Zn_CS"/>
</dbReference>
<dbReference type="Pfam" id="PF00107">
    <property type="entry name" value="ADH_zinc_N"/>
    <property type="match status" value="1"/>
</dbReference>
<dbReference type="SUPFAM" id="SSF50129">
    <property type="entry name" value="GroES-like"/>
    <property type="match status" value="1"/>
</dbReference>
<dbReference type="InterPro" id="IPR013149">
    <property type="entry name" value="ADH-like_C"/>
</dbReference>
<dbReference type="InterPro" id="IPR013154">
    <property type="entry name" value="ADH-like_N"/>
</dbReference>
<dbReference type="SUPFAM" id="SSF51735">
    <property type="entry name" value="NAD(P)-binding Rossmann-fold domains"/>
    <property type="match status" value="1"/>
</dbReference>
<dbReference type="Gene3D" id="3.90.180.10">
    <property type="entry name" value="Medium-chain alcohol dehydrogenases, catalytic domain"/>
    <property type="match status" value="1"/>
</dbReference>
<dbReference type="OrthoDB" id="3941538at2759"/>
<accession>A0A1B9GKD8</accession>
<dbReference type="Gene3D" id="3.40.50.720">
    <property type="entry name" value="NAD(P)-binding Rossmann-like Domain"/>
    <property type="match status" value="1"/>
</dbReference>
<keyword evidence="8" id="KW-1185">Reference proteome</keyword>
<dbReference type="InterPro" id="IPR020843">
    <property type="entry name" value="ER"/>
</dbReference>
<keyword evidence="2 5" id="KW-0479">Metal-binding</keyword>
<dbReference type="PANTHER" id="PTHR42813:SF2">
    <property type="entry name" value="DEHYDROGENASE, ZINC-CONTAINING, PUTATIVE (AFU_ORTHOLOGUE AFUA_2G02810)-RELATED"/>
    <property type="match status" value="1"/>
</dbReference>
<evidence type="ECO:0000259" key="6">
    <source>
        <dbReference type="SMART" id="SM00829"/>
    </source>
</evidence>
<dbReference type="CDD" id="cd08284">
    <property type="entry name" value="FDH_like_2"/>
    <property type="match status" value="1"/>
</dbReference>
<reference evidence="7 8" key="1">
    <citation type="submission" date="2013-07" db="EMBL/GenBank/DDBJ databases">
        <title>The Genome Sequence of Cryptococcus heveanensis BCC8398.</title>
        <authorList>
            <consortium name="The Broad Institute Genome Sequencing Platform"/>
            <person name="Cuomo C."/>
            <person name="Litvintseva A."/>
            <person name="Chen Y."/>
            <person name="Heitman J."/>
            <person name="Sun S."/>
            <person name="Springer D."/>
            <person name="Dromer F."/>
            <person name="Young S.K."/>
            <person name="Zeng Q."/>
            <person name="Gargeya S."/>
            <person name="Fitzgerald M."/>
            <person name="Abouelleil A."/>
            <person name="Alvarado L."/>
            <person name="Berlin A.M."/>
            <person name="Chapman S.B."/>
            <person name="Dewar J."/>
            <person name="Goldberg J."/>
            <person name="Griggs A."/>
            <person name="Gujja S."/>
            <person name="Hansen M."/>
            <person name="Howarth C."/>
            <person name="Imamovic A."/>
            <person name="Larimer J."/>
            <person name="McCowan C."/>
            <person name="Murphy C."/>
            <person name="Pearson M."/>
            <person name="Priest M."/>
            <person name="Roberts A."/>
            <person name="Saif S."/>
            <person name="Shea T."/>
            <person name="Sykes S."/>
            <person name="Wortman J."/>
            <person name="Nusbaum C."/>
            <person name="Birren B."/>
        </authorList>
    </citation>
    <scope>NUCLEOTIDE SEQUENCE [LARGE SCALE GENOMIC DNA]</scope>
    <source>
        <strain evidence="7 8">BCC8398</strain>
    </source>
</reference>
<dbReference type="GO" id="GO:0008270">
    <property type="term" value="F:zinc ion binding"/>
    <property type="evidence" value="ECO:0007669"/>
    <property type="project" value="InterPro"/>
</dbReference>
<keyword evidence="4" id="KW-0560">Oxidoreductase</keyword>
<comment type="similarity">
    <text evidence="5">Belongs to the zinc-containing alcohol dehydrogenase family.</text>
</comment>
<dbReference type="SMART" id="SM00829">
    <property type="entry name" value="PKS_ER"/>
    <property type="match status" value="1"/>
</dbReference>
<dbReference type="PANTHER" id="PTHR42813">
    <property type="entry name" value="ZINC-TYPE ALCOHOL DEHYDROGENASE-LIKE"/>
    <property type="match status" value="1"/>
</dbReference>
<dbReference type="STRING" id="1296120.A0A1B9GKD8"/>
<dbReference type="Pfam" id="PF08240">
    <property type="entry name" value="ADH_N"/>
    <property type="match status" value="1"/>
</dbReference>
<dbReference type="PROSITE" id="PS00059">
    <property type="entry name" value="ADH_ZINC"/>
    <property type="match status" value="1"/>
</dbReference>
<keyword evidence="3 5" id="KW-0862">Zinc</keyword>
<evidence type="ECO:0000256" key="3">
    <source>
        <dbReference type="ARBA" id="ARBA00022833"/>
    </source>
</evidence>
<dbReference type="GO" id="GO:0016491">
    <property type="term" value="F:oxidoreductase activity"/>
    <property type="evidence" value="ECO:0007669"/>
    <property type="project" value="UniProtKB-KW"/>
</dbReference>